<accession>A0ABQ3Z5H2</accession>
<evidence type="ECO:0000256" key="5">
    <source>
        <dbReference type="ARBA" id="ARBA00022741"/>
    </source>
</evidence>
<keyword evidence="6 12" id="KW-0418">Kinase</keyword>
<name>A0ABQ3Z5H2_9ACTN</name>
<evidence type="ECO:0000313" key="13">
    <source>
        <dbReference type="Proteomes" id="UP000637628"/>
    </source>
</evidence>
<evidence type="ECO:0000256" key="2">
    <source>
        <dbReference type="ARBA" id="ARBA00012438"/>
    </source>
</evidence>
<evidence type="ECO:0000256" key="9">
    <source>
        <dbReference type="SAM" id="Phobius"/>
    </source>
</evidence>
<feature type="domain" description="Signal transduction histidine kinase subgroup 3 dimerisation and phosphoacceptor" evidence="10">
    <location>
        <begin position="213"/>
        <end position="278"/>
    </location>
</feature>
<evidence type="ECO:0000259" key="11">
    <source>
        <dbReference type="Pfam" id="PF13796"/>
    </source>
</evidence>
<keyword evidence="9" id="KW-0472">Membrane</keyword>
<dbReference type="SUPFAM" id="SSF55874">
    <property type="entry name" value="ATPase domain of HSP90 chaperone/DNA topoisomerase II/histidine kinase"/>
    <property type="match status" value="1"/>
</dbReference>
<evidence type="ECO:0000256" key="6">
    <source>
        <dbReference type="ARBA" id="ARBA00022777"/>
    </source>
</evidence>
<evidence type="ECO:0000256" key="7">
    <source>
        <dbReference type="ARBA" id="ARBA00022840"/>
    </source>
</evidence>
<dbReference type="Gene3D" id="3.30.565.10">
    <property type="entry name" value="Histidine kinase-like ATPase, C-terminal domain"/>
    <property type="match status" value="1"/>
</dbReference>
<dbReference type="Gene3D" id="1.20.5.1930">
    <property type="match status" value="1"/>
</dbReference>
<protein>
    <recommendedName>
        <fullName evidence="2">histidine kinase</fullName>
        <ecNumber evidence="2">2.7.13.3</ecNumber>
    </recommendedName>
</protein>
<dbReference type="PANTHER" id="PTHR24421">
    <property type="entry name" value="NITRATE/NITRITE SENSOR PROTEIN NARX-RELATED"/>
    <property type="match status" value="1"/>
</dbReference>
<feature type="transmembrane region" description="Helical" evidence="9">
    <location>
        <begin position="36"/>
        <end position="69"/>
    </location>
</feature>
<evidence type="ECO:0000256" key="8">
    <source>
        <dbReference type="ARBA" id="ARBA00023012"/>
    </source>
</evidence>
<evidence type="ECO:0000256" key="3">
    <source>
        <dbReference type="ARBA" id="ARBA00022553"/>
    </source>
</evidence>
<keyword evidence="9" id="KW-0812">Transmembrane</keyword>
<dbReference type="InterPro" id="IPR036890">
    <property type="entry name" value="HATPase_C_sf"/>
</dbReference>
<dbReference type="Pfam" id="PF13796">
    <property type="entry name" value="Sensor"/>
    <property type="match status" value="1"/>
</dbReference>
<keyword evidence="5" id="KW-0547">Nucleotide-binding</keyword>
<evidence type="ECO:0000256" key="4">
    <source>
        <dbReference type="ARBA" id="ARBA00022679"/>
    </source>
</evidence>
<keyword evidence="7" id="KW-0067">ATP-binding</keyword>
<dbReference type="InterPro" id="IPR050482">
    <property type="entry name" value="Sensor_HK_TwoCompSys"/>
</dbReference>
<evidence type="ECO:0000313" key="12">
    <source>
        <dbReference type="EMBL" id="GIE05079.1"/>
    </source>
</evidence>
<comment type="caution">
    <text evidence="12">The sequence shown here is derived from an EMBL/GenBank/DDBJ whole genome shotgun (WGS) entry which is preliminary data.</text>
</comment>
<organism evidence="12 13">
    <name type="scientific">Paractinoplanes durhamensis</name>
    <dbReference type="NCBI Taxonomy" id="113563"/>
    <lineage>
        <taxon>Bacteria</taxon>
        <taxon>Bacillati</taxon>
        <taxon>Actinomycetota</taxon>
        <taxon>Actinomycetes</taxon>
        <taxon>Micromonosporales</taxon>
        <taxon>Micromonosporaceae</taxon>
        <taxon>Paractinoplanes</taxon>
    </lineage>
</organism>
<feature type="transmembrane region" description="Helical" evidence="9">
    <location>
        <begin position="153"/>
        <end position="181"/>
    </location>
</feature>
<evidence type="ECO:0000256" key="1">
    <source>
        <dbReference type="ARBA" id="ARBA00000085"/>
    </source>
</evidence>
<dbReference type="GO" id="GO:0016301">
    <property type="term" value="F:kinase activity"/>
    <property type="evidence" value="ECO:0007669"/>
    <property type="project" value="UniProtKB-KW"/>
</dbReference>
<comment type="catalytic activity">
    <reaction evidence="1">
        <text>ATP + protein L-histidine = ADP + protein N-phospho-L-histidine.</text>
        <dbReference type="EC" id="2.7.13.3"/>
    </reaction>
</comment>
<dbReference type="RefSeq" id="WP_203732390.1">
    <property type="nucleotide sequence ID" value="NZ_BAAATX010000012.1"/>
</dbReference>
<evidence type="ECO:0000259" key="10">
    <source>
        <dbReference type="Pfam" id="PF07730"/>
    </source>
</evidence>
<keyword evidence="3" id="KW-0597">Phosphoprotein</keyword>
<reference evidence="12 13" key="1">
    <citation type="submission" date="2021-01" db="EMBL/GenBank/DDBJ databases">
        <title>Whole genome shotgun sequence of Actinoplanes durhamensis NBRC 14914.</title>
        <authorList>
            <person name="Komaki H."/>
            <person name="Tamura T."/>
        </authorList>
    </citation>
    <scope>NUCLEOTIDE SEQUENCE [LARGE SCALE GENOMIC DNA]</scope>
    <source>
        <strain evidence="12 13">NBRC 14914</strain>
    </source>
</reference>
<dbReference type="CDD" id="cd16917">
    <property type="entry name" value="HATPase_UhpB-NarQ-NarX-like"/>
    <property type="match status" value="1"/>
</dbReference>
<keyword evidence="8" id="KW-0902">Two-component regulatory system</keyword>
<dbReference type="Pfam" id="PF07730">
    <property type="entry name" value="HisKA_3"/>
    <property type="match status" value="1"/>
</dbReference>
<gene>
    <name evidence="12" type="ORF">Adu01nite_64290</name>
</gene>
<sequence length="400" mass="42563">MSDAWTAVRGRPTRFLASAWPWRSLAYVGSTVPVGVAWLILLLVVLGVGVATIVVVAGLFVLAGVPRLARRAASGERRRLRLMFPERPANRPGRVSGPEIGVMVLLATVFWPVDAIALVMLSAPIVLLCAPVLVRHDVVDVAGWRVDHTGEAWAAAAAGLGALVLLAYAVTALACAQAALVRHLLEESKARLAEAVQQLRRSRSGLVDAFETERRRIERDLHDGVQQRLVALTMTLGSAELDLADGPGLDLVREAHHQAEQALADLRTTIRGIHPQVLTDHGLAAAVHEIAGRSPVPVHLRLALDGRLPSAVEAAAYFFVSENLTNVVRHAQARSAQVQARIEDHALIVSVVDDGIGGADPQAGTGLAGLHARIDALDGELDISSPTGGPTQVRMTCPIR</sequence>
<dbReference type="InterPro" id="IPR025828">
    <property type="entry name" value="Put_sensor_dom"/>
</dbReference>
<feature type="domain" description="Putative sensor" evidence="11">
    <location>
        <begin position="27"/>
        <end position="185"/>
    </location>
</feature>
<dbReference type="Proteomes" id="UP000637628">
    <property type="component" value="Unassembled WGS sequence"/>
</dbReference>
<dbReference type="EC" id="2.7.13.3" evidence="2"/>
<keyword evidence="9" id="KW-1133">Transmembrane helix</keyword>
<dbReference type="EMBL" id="BOML01000051">
    <property type="protein sequence ID" value="GIE05079.1"/>
    <property type="molecule type" value="Genomic_DNA"/>
</dbReference>
<keyword evidence="4" id="KW-0808">Transferase</keyword>
<feature type="transmembrane region" description="Helical" evidence="9">
    <location>
        <begin position="100"/>
        <end position="133"/>
    </location>
</feature>
<dbReference type="InterPro" id="IPR011712">
    <property type="entry name" value="Sig_transdc_His_kin_sub3_dim/P"/>
</dbReference>
<dbReference type="PANTHER" id="PTHR24421:SF10">
    <property type="entry name" value="NITRATE_NITRITE SENSOR PROTEIN NARQ"/>
    <property type="match status" value="1"/>
</dbReference>
<keyword evidence="13" id="KW-1185">Reference proteome</keyword>
<proteinExistence type="predicted"/>